<dbReference type="AlphaFoldDB" id="A0A0N0BEG0"/>
<accession>A0A0N0BEG0</accession>
<name>A0A0N0BEG0_9HYME</name>
<sequence length="68" mass="7786">MFGKKAEKNVKLQLPLLINQNIILGRVSERPTVYKTVDDDSNNTINFTESLSFRFFAGNFDLNLTFNS</sequence>
<proteinExistence type="predicted"/>
<evidence type="ECO:0000313" key="2">
    <source>
        <dbReference type="Proteomes" id="UP000053105"/>
    </source>
</evidence>
<keyword evidence="2" id="KW-1185">Reference proteome</keyword>
<protein>
    <submittedName>
        <fullName evidence="1">Uncharacterized protein</fullName>
    </submittedName>
</protein>
<organism evidence="1 2">
    <name type="scientific">Melipona quadrifasciata</name>
    <dbReference type="NCBI Taxonomy" id="166423"/>
    <lineage>
        <taxon>Eukaryota</taxon>
        <taxon>Metazoa</taxon>
        <taxon>Ecdysozoa</taxon>
        <taxon>Arthropoda</taxon>
        <taxon>Hexapoda</taxon>
        <taxon>Insecta</taxon>
        <taxon>Pterygota</taxon>
        <taxon>Neoptera</taxon>
        <taxon>Endopterygota</taxon>
        <taxon>Hymenoptera</taxon>
        <taxon>Apocrita</taxon>
        <taxon>Aculeata</taxon>
        <taxon>Apoidea</taxon>
        <taxon>Anthophila</taxon>
        <taxon>Apidae</taxon>
        <taxon>Melipona</taxon>
    </lineage>
</organism>
<gene>
    <name evidence="1" type="ORF">WN51_02979</name>
</gene>
<reference evidence="1 2" key="1">
    <citation type="submission" date="2015-07" db="EMBL/GenBank/DDBJ databases">
        <title>The genome of Melipona quadrifasciata.</title>
        <authorList>
            <person name="Pan H."/>
            <person name="Kapheim K."/>
        </authorList>
    </citation>
    <scope>NUCLEOTIDE SEQUENCE [LARGE SCALE GENOMIC DNA]</scope>
    <source>
        <strain evidence="1">0111107301</strain>
        <tissue evidence="1">Whole body</tissue>
    </source>
</reference>
<evidence type="ECO:0000313" key="1">
    <source>
        <dbReference type="EMBL" id="KOX71834.1"/>
    </source>
</evidence>
<dbReference type="Proteomes" id="UP000053105">
    <property type="component" value="Unassembled WGS sequence"/>
</dbReference>
<dbReference type="EMBL" id="KQ435828">
    <property type="protein sequence ID" value="KOX71834.1"/>
    <property type="molecule type" value="Genomic_DNA"/>
</dbReference>